<sequence length="114" mass="13384">MINIKEMDSDQLDILISAYNWDDGFHTPQMVIDNRNCELATAINTYYLADGYYYFLNKINDSTEWFQFISGLYERILTGCFSKGNLSYKVPLTKTQIYKLRKNNVPEVFLNDIL</sequence>
<dbReference type="InterPro" id="IPR025369">
    <property type="entry name" value="DUF4274"/>
</dbReference>
<proteinExistence type="predicted"/>
<dbReference type="Proteomes" id="UP000184241">
    <property type="component" value="Unassembled WGS sequence"/>
</dbReference>
<reference evidence="2 3" key="1">
    <citation type="submission" date="2016-11" db="EMBL/GenBank/DDBJ databases">
        <authorList>
            <person name="Jaros S."/>
            <person name="Januszkiewicz K."/>
            <person name="Wedrychowicz H."/>
        </authorList>
    </citation>
    <scope>NUCLEOTIDE SEQUENCE [LARGE SCALE GENOMIC DNA]</scope>
    <source>
        <strain evidence="2 3">DSM 6191</strain>
    </source>
</reference>
<name>A0A1M6AM65_9CLOT</name>
<dbReference type="EMBL" id="FQXU01000013">
    <property type="protein sequence ID" value="SHI37599.1"/>
    <property type="molecule type" value="Genomic_DNA"/>
</dbReference>
<protein>
    <recommendedName>
        <fullName evidence="1">DUF4274 domain-containing protein</fullName>
    </recommendedName>
</protein>
<accession>A0A1M6AM65</accession>
<organism evidence="2 3">
    <name type="scientific">Clostridium intestinale DSM 6191</name>
    <dbReference type="NCBI Taxonomy" id="1121320"/>
    <lineage>
        <taxon>Bacteria</taxon>
        <taxon>Bacillati</taxon>
        <taxon>Bacillota</taxon>
        <taxon>Clostridia</taxon>
        <taxon>Eubacteriales</taxon>
        <taxon>Clostridiaceae</taxon>
        <taxon>Clostridium</taxon>
    </lineage>
</organism>
<evidence type="ECO:0000259" key="1">
    <source>
        <dbReference type="Pfam" id="PF14096"/>
    </source>
</evidence>
<gene>
    <name evidence="2" type="ORF">SAMN02745941_03704</name>
</gene>
<dbReference type="Pfam" id="PF14096">
    <property type="entry name" value="DUF4274"/>
    <property type="match status" value="1"/>
</dbReference>
<evidence type="ECO:0000313" key="3">
    <source>
        <dbReference type="Proteomes" id="UP000184241"/>
    </source>
</evidence>
<dbReference type="RefSeq" id="WP_073021945.1">
    <property type="nucleotide sequence ID" value="NZ_FQXU01000013.1"/>
</dbReference>
<feature type="domain" description="DUF4274" evidence="1">
    <location>
        <begin position="8"/>
        <end position="77"/>
    </location>
</feature>
<evidence type="ECO:0000313" key="2">
    <source>
        <dbReference type="EMBL" id="SHI37599.1"/>
    </source>
</evidence>
<dbReference type="AlphaFoldDB" id="A0A1M6AM65"/>